<organism evidence="2 3">
    <name type="scientific">Candidatus Coprenecus stercoravium</name>
    <dbReference type="NCBI Taxonomy" id="2840735"/>
    <lineage>
        <taxon>Bacteria</taxon>
        <taxon>Pseudomonadati</taxon>
        <taxon>Bacteroidota</taxon>
        <taxon>Bacteroidia</taxon>
        <taxon>Bacteroidales</taxon>
        <taxon>Rikenellaceae</taxon>
        <taxon>Rikenellaceae incertae sedis</taxon>
        <taxon>Candidatus Coprenecus</taxon>
    </lineage>
</organism>
<sequence length="987" mass="112392">MAESGFRNERRTERRLERVRELLDNDMYVAARDEIDRVMSECVLSEAEKSELASYGLICGIRLGSPNLEALMREYTADYRFAPEYMRVRLLYASSLFDGQEYDKALEVLETVDYALLSRTDKEQYLFNRSFCQFRVGHLGEAANGFGMILKGRHTKYTVPSVYYSGYIAYMDKDFDRAVELLSSIRHDDHFGVLCSYYILESKLMLEDYGYVIAHGEEVSAEVGDDMKPKVARIVSQAYYKTDRPEEARKWFDNYSTSGTDITRKDNYYLGIISYSLGSYYTAVEAFSKVVGPEDSLTQSAAMHMANSYLKLKNKHEALKYYKAASELDFDESIREESYFNYAKLAFDVNSDISAFQSYLSLWPKTDRSDEIYSYIAASCLLSKRYKAAINALNNIRRLTPQMDMNLQKAAFLRGLELFERGSYEGACTDFRIALRHSAYNPALALLTRFWLAEACYRSGRYDEAIDIYSSLSQNAQFQSFKESPLVPFGLGYCYFSKGDYASAAEWFYKFLEQHSQDMDLIIEARLRVGDALFMQRNYAEAASVYEEVSIVNYQPEAVAYAAYQSAVSYGLVPDTEKKIDMLEGIVERKEQTQVYSKAVYELGRTYVQAGQADKAERCFKYLLNDVADPRYTGKCLLEIGMIHSNAGDYDEALSYLARIVEDMPLSEDTENALAVIESIYTVLNKPEEYFAYLDRAGLSAVKTSDEKEQMIFNAAEQVYLSGDYQAAENTLKAFVQQYPDGQKTPLAYFYLAESLSSMGRKEEAAKAYEEVMDKGDGSFVELSTLKFAGICYDLEDYGKAASAYEALSRIARLDNNRFQAVRGMMKSYFMDEKYNSALEAAEKLLDTGTLSEEDRTEAQYVRAKSCLSLGRREAALPILKELSGDTFSPFGAEAAFLLIQDTYDAGQFEETENLVYAFAESGTNQSYWLAKAFIVLGDSFAEREDWEQARATFQSIIDGYEPQNAKDDVLEQVKMRIERLDKLAGK</sequence>
<dbReference type="Pfam" id="PF13432">
    <property type="entry name" value="TPR_16"/>
    <property type="match status" value="3"/>
</dbReference>
<feature type="repeat" description="TPR" evidence="1">
    <location>
        <begin position="634"/>
        <end position="667"/>
    </location>
</feature>
<evidence type="ECO:0000313" key="3">
    <source>
        <dbReference type="Proteomes" id="UP000824115"/>
    </source>
</evidence>
<dbReference type="InterPro" id="IPR011990">
    <property type="entry name" value="TPR-like_helical_dom_sf"/>
</dbReference>
<keyword evidence="1" id="KW-0802">TPR repeat</keyword>
<evidence type="ECO:0000256" key="1">
    <source>
        <dbReference type="PROSITE-ProRule" id="PRU00339"/>
    </source>
</evidence>
<accession>A0A9D2KAN0</accession>
<dbReference type="SMART" id="SM00028">
    <property type="entry name" value="TPR"/>
    <property type="match status" value="10"/>
</dbReference>
<dbReference type="AlphaFoldDB" id="A0A9D2KAN0"/>
<proteinExistence type="predicted"/>
<dbReference type="Proteomes" id="UP000824115">
    <property type="component" value="Unassembled WGS sequence"/>
</dbReference>
<dbReference type="Pfam" id="PF13181">
    <property type="entry name" value="TPR_8"/>
    <property type="match status" value="1"/>
</dbReference>
<dbReference type="Pfam" id="PF13174">
    <property type="entry name" value="TPR_6"/>
    <property type="match status" value="2"/>
</dbReference>
<gene>
    <name evidence="2" type="ORF">IAC04_03045</name>
</gene>
<dbReference type="InterPro" id="IPR019734">
    <property type="entry name" value="TPR_rpt"/>
</dbReference>
<evidence type="ECO:0000313" key="2">
    <source>
        <dbReference type="EMBL" id="HIZ85447.1"/>
    </source>
</evidence>
<protein>
    <submittedName>
        <fullName evidence="2">Tetratricopeptide repeat protein</fullName>
    </submittedName>
</protein>
<reference evidence="2" key="2">
    <citation type="submission" date="2021-04" db="EMBL/GenBank/DDBJ databases">
        <authorList>
            <person name="Gilroy R."/>
        </authorList>
    </citation>
    <scope>NUCLEOTIDE SEQUENCE</scope>
    <source>
        <strain evidence="2">Gambia16-554</strain>
    </source>
</reference>
<dbReference type="EMBL" id="DXAW01000059">
    <property type="protein sequence ID" value="HIZ85447.1"/>
    <property type="molecule type" value="Genomic_DNA"/>
</dbReference>
<dbReference type="PROSITE" id="PS50005">
    <property type="entry name" value="TPR"/>
    <property type="match status" value="2"/>
</dbReference>
<name>A0A9D2KAN0_9BACT</name>
<dbReference type="PANTHER" id="PTHR10098">
    <property type="entry name" value="RAPSYN-RELATED"/>
    <property type="match status" value="1"/>
</dbReference>
<dbReference type="Gene3D" id="1.25.40.10">
    <property type="entry name" value="Tetratricopeptide repeat domain"/>
    <property type="match status" value="7"/>
</dbReference>
<dbReference type="SUPFAM" id="SSF48452">
    <property type="entry name" value="TPR-like"/>
    <property type="match status" value="5"/>
</dbReference>
<comment type="caution">
    <text evidence="2">The sequence shown here is derived from an EMBL/GenBank/DDBJ whole genome shotgun (WGS) entry which is preliminary data.</text>
</comment>
<reference evidence="2" key="1">
    <citation type="journal article" date="2021" name="PeerJ">
        <title>Extensive microbial diversity within the chicken gut microbiome revealed by metagenomics and culture.</title>
        <authorList>
            <person name="Gilroy R."/>
            <person name="Ravi A."/>
            <person name="Getino M."/>
            <person name="Pursley I."/>
            <person name="Horton D.L."/>
            <person name="Alikhan N.F."/>
            <person name="Baker D."/>
            <person name="Gharbi K."/>
            <person name="Hall N."/>
            <person name="Watson M."/>
            <person name="Adriaenssens E.M."/>
            <person name="Foster-Nyarko E."/>
            <person name="Jarju S."/>
            <person name="Secka A."/>
            <person name="Antonio M."/>
            <person name="Oren A."/>
            <person name="Chaudhuri R.R."/>
            <person name="La Ragione R."/>
            <person name="Hildebrand F."/>
            <person name="Pallen M.J."/>
        </authorList>
    </citation>
    <scope>NUCLEOTIDE SEQUENCE</scope>
    <source>
        <strain evidence="2">Gambia16-554</strain>
    </source>
</reference>
<feature type="repeat" description="TPR" evidence="1">
    <location>
        <begin position="485"/>
        <end position="518"/>
    </location>
</feature>